<evidence type="ECO:0000313" key="4">
    <source>
        <dbReference type="Proteomes" id="UP000001879"/>
    </source>
</evidence>
<dbReference type="EMBL" id="AOHS01000064">
    <property type="protein sequence ID" value="ELY23076.1"/>
    <property type="molecule type" value="Genomic_DNA"/>
</dbReference>
<organism evidence="2 4">
    <name type="scientific">Natrialba magadii (strain ATCC 43099 / DSM 3394 / CCM 3739 / CIP 104546 / IAM 13178 / JCM 8861 / NBRC 102185 / NCIMB 2190 / MS3)</name>
    <name type="common">Natronobacterium magadii</name>
    <dbReference type="NCBI Taxonomy" id="547559"/>
    <lineage>
        <taxon>Archaea</taxon>
        <taxon>Methanobacteriati</taxon>
        <taxon>Methanobacteriota</taxon>
        <taxon>Stenosarchaea group</taxon>
        <taxon>Halobacteria</taxon>
        <taxon>Halobacteriales</taxon>
        <taxon>Natrialbaceae</taxon>
        <taxon>Natrialba</taxon>
    </lineage>
</organism>
<dbReference type="HOGENOM" id="CLU_163100_0_0_2"/>
<dbReference type="STRING" id="547559.Nmag_1654"/>
<reference evidence="2 4" key="2">
    <citation type="journal article" date="2012" name="BMC Genomics">
        <title>A comparative genomics perspective on the genetic content of the alkaliphilic haloarchaeon Natrialba magadii ATCC 43099T.</title>
        <authorList>
            <person name="Siddaramappa S."/>
            <person name="Challacombe J.F."/>
            <person name="Decastro R.E."/>
            <person name="Pfeiffer F."/>
            <person name="Sastre D.E."/>
            <person name="Gimenez M.I."/>
            <person name="Paggi R.A."/>
            <person name="Detter J.C."/>
            <person name="Davenport K.W."/>
            <person name="Goodwin L.A."/>
            <person name="Kyrpides N."/>
            <person name="Tapia R."/>
            <person name="Pitluck S."/>
            <person name="Lucas S."/>
            <person name="Woyke T."/>
            <person name="Maupin-Furlow J.A."/>
        </authorList>
    </citation>
    <scope>NUCLEOTIDE SEQUENCE [LARGE SCALE GENOMIC DNA]</scope>
    <source>
        <strain evidence="2">ATCC 43099</strain>
        <strain evidence="4">ATCC 43099 / DSM 3394 / CCM 3739 / CIP 104546 / IAM 13178 / JCM 8861 / NBRC 102185 / NCIMB 2190 / MS3</strain>
    </source>
</reference>
<dbReference type="Proteomes" id="UP000011543">
    <property type="component" value="Unassembled WGS sequence"/>
</dbReference>
<feature type="transmembrane region" description="Helical" evidence="1">
    <location>
        <begin position="66"/>
        <end position="85"/>
    </location>
</feature>
<dbReference type="PATRIC" id="fig|547559.17.peg.4104"/>
<proteinExistence type="predicted"/>
<keyword evidence="1" id="KW-0472">Membrane</keyword>
<feature type="transmembrane region" description="Helical" evidence="1">
    <location>
        <begin position="39"/>
        <end position="59"/>
    </location>
</feature>
<dbReference type="Proteomes" id="UP000001879">
    <property type="component" value="Chromosome"/>
</dbReference>
<evidence type="ECO:0000313" key="2">
    <source>
        <dbReference type="EMBL" id="ADD05230.1"/>
    </source>
</evidence>
<accession>D3SUH2</accession>
<keyword evidence="4" id="KW-1185">Reference proteome</keyword>
<reference evidence="3 5" key="3">
    <citation type="journal article" date="2014" name="PLoS Genet.">
        <title>Phylogenetically driven sequencing of extremely halophilic archaea reveals strategies for static and dynamic osmo-response.</title>
        <authorList>
            <person name="Becker E.A."/>
            <person name="Seitzer P.M."/>
            <person name="Tritt A."/>
            <person name="Larsen D."/>
            <person name="Krusor M."/>
            <person name="Yao A.I."/>
            <person name="Wu D."/>
            <person name="Madern D."/>
            <person name="Eisen J.A."/>
            <person name="Darling A.E."/>
            <person name="Facciotti M.T."/>
        </authorList>
    </citation>
    <scope>NUCLEOTIDE SEQUENCE [LARGE SCALE GENOMIC DNA]</scope>
    <source>
        <strain evidence="5">ATCC 43099 / DSM 3394 / CCM 3739 / CIP 104546 / IAM 13178 / JCM 8861 / NBRC 102185 / NCIMB 2190 / MS3</strain>
        <strain evidence="3">MS-3</strain>
    </source>
</reference>
<reference evidence="2" key="4">
    <citation type="submission" date="2016-09" db="EMBL/GenBank/DDBJ databases">
        <authorList>
            <person name="Pfeiffer F."/>
        </authorList>
    </citation>
    <scope>NUCLEOTIDE SEQUENCE</scope>
    <source>
        <strain evidence="2">ATCC 43099</strain>
    </source>
</reference>
<gene>
    <name evidence="2" type="ordered locus">Nmag_1654</name>
    <name evidence="3" type="ORF">C500_20793</name>
</gene>
<dbReference type="AlphaFoldDB" id="D3SUH2"/>
<evidence type="ECO:0000313" key="3">
    <source>
        <dbReference type="EMBL" id="ELY23076.1"/>
    </source>
</evidence>
<dbReference type="PaxDb" id="547559-Nmag_1654"/>
<dbReference type="OrthoDB" id="199693at2157"/>
<evidence type="ECO:0000313" key="5">
    <source>
        <dbReference type="Proteomes" id="UP000011543"/>
    </source>
</evidence>
<evidence type="ECO:0000256" key="1">
    <source>
        <dbReference type="SAM" id="Phobius"/>
    </source>
</evidence>
<protein>
    <submittedName>
        <fullName evidence="2">Uncharacterized protein</fullName>
    </submittedName>
</protein>
<dbReference type="EMBL" id="CP001932">
    <property type="protein sequence ID" value="ADD05230.1"/>
    <property type="molecule type" value="Genomic_DNA"/>
</dbReference>
<sequence>MNEMSVKPNTDDPLYRAKIELVCLGRALMPDEESFERTVATLFLFGVWAAVVLGPMFVIRAEPAPDWLVIGTTSIVWLVIGRMWGLEVDRVVNAVTNIRVSTDGGQTRPRDDEHDDS</sequence>
<reference evidence="4" key="1">
    <citation type="submission" date="2010-02" db="EMBL/GenBank/DDBJ databases">
        <title>Complete sequence of chromosome of Natrialba magadii ATCC 43099.</title>
        <authorList>
            <consortium name="US DOE Joint Genome Institute"/>
            <person name="Lucas S."/>
            <person name="Copeland A."/>
            <person name="Lapidus A."/>
            <person name="Cheng J.-F."/>
            <person name="Bruce D."/>
            <person name="Goodwin L."/>
            <person name="Pitluck S."/>
            <person name="Davenport K."/>
            <person name="Saunders E."/>
            <person name="Detter J.C."/>
            <person name="Han C."/>
            <person name="Tapia R."/>
            <person name="Land M."/>
            <person name="Hauser L."/>
            <person name="Kyrpides N."/>
            <person name="Mikhailova N."/>
            <person name="De Castro R.E."/>
            <person name="Maupin-Furlow J.A."/>
            <person name="Woyke T."/>
        </authorList>
    </citation>
    <scope>NUCLEOTIDE SEQUENCE [LARGE SCALE GENOMIC DNA]</scope>
    <source>
        <strain evidence="4">ATCC 43099 / DSM 3394 / CCM 3739 / CIP 104546 / IAM 13178 / JCM 8861 / NBRC 102185 / NCIMB 2190 / MS3</strain>
    </source>
</reference>
<dbReference type="KEGG" id="nmg:Nmag_1654"/>
<keyword evidence="1" id="KW-1133">Transmembrane helix</keyword>
<dbReference type="eggNOG" id="arCOG11552">
    <property type="taxonomic scope" value="Archaea"/>
</dbReference>
<name>D3SUH2_NATMM</name>
<keyword evidence="1" id="KW-0812">Transmembrane</keyword>